<comment type="caution">
    <text evidence="1">The sequence shown here is derived from an EMBL/GenBank/DDBJ whole genome shotgun (WGS) entry which is preliminary data.</text>
</comment>
<protein>
    <submittedName>
        <fullName evidence="1">Uncharacterized protein</fullName>
    </submittedName>
</protein>
<proteinExistence type="predicted"/>
<gene>
    <name evidence="1" type="ORF">BWK72_20935</name>
</gene>
<dbReference type="EMBL" id="MTEI01000044">
    <property type="protein sequence ID" value="OQW85702.1"/>
    <property type="molecule type" value="Genomic_DNA"/>
</dbReference>
<accession>A0A1W9KNH2</accession>
<reference evidence="1 2" key="1">
    <citation type="submission" date="2017-01" db="EMBL/GenBank/DDBJ databases">
        <title>Novel large sulfur bacteria in the metagenomes of groundwater-fed chemosynthetic microbial mats in the Lake Huron basin.</title>
        <authorList>
            <person name="Sharrar A.M."/>
            <person name="Flood B.E."/>
            <person name="Bailey J.V."/>
            <person name="Jones D.S."/>
            <person name="Biddanda B."/>
            <person name="Ruberg S.A."/>
            <person name="Marcus D.N."/>
            <person name="Dick G.J."/>
        </authorList>
    </citation>
    <scope>NUCLEOTIDE SEQUENCE [LARGE SCALE GENOMIC DNA]</scope>
    <source>
        <strain evidence="1">A7</strain>
    </source>
</reference>
<evidence type="ECO:0000313" key="1">
    <source>
        <dbReference type="EMBL" id="OQW85702.1"/>
    </source>
</evidence>
<name>A0A1W9KNH2_9BURK</name>
<organism evidence="1 2">
    <name type="scientific">Rhodoferax ferrireducens</name>
    <dbReference type="NCBI Taxonomy" id="192843"/>
    <lineage>
        <taxon>Bacteria</taxon>
        <taxon>Pseudomonadati</taxon>
        <taxon>Pseudomonadota</taxon>
        <taxon>Betaproteobacteria</taxon>
        <taxon>Burkholderiales</taxon>
        <taxon>Comamonadaceae</taxon>
        <taxon>Rhodoferax</taxon>
    </lineage>
</organism>
<sequence>MQVFRSIQDDDVAASIGRAQKRLVYVAPGVSAVITTALSQCIEARVANLRVIAPIVKVVYENITVESTRDSEILDVLKRAVPAEELEGWFQVFDAARMLEFVSC</sequence>
<evidence type="ECO:0000313" key="2">
    <source>
        <dbReference type="Proteomes" id="UP000192505"/>
    </source>
</evidence>
<dbReference type="Proteomes" id="UP000192505">
    <property type="component" value="Unassembled WGS sequence"/>
</dbReference>
<dbReference type="AlphaFoldDB" id="A0A1W9KNH2"/>